<dbReference type="PANTHER" id="PTHR19920">
    <property type="entry name" value="WD40 PROTEIN CIAO1"/>
    <property type="match status" value="1"/>
</dbReference>
<name>A0A8S1JSG7_PARPR</name>
<dbReference type="Proteomes" id="UP000688137">
    <property type="component" value="Unassembled WGS sequence"/>
</dbReference>
<sequence length="251" mass="29360">MVGLSKVLQMIDHKFSKLREFKETLISTNIQNIEMISRNLFEIKSNITQTIDQLIGNSEEWIKFLNQLGQQTQTLNFFQRIRITYLKLINRYFKSTNTQRNLRNQSILDYQNYLQDLIAKLQSQIFSKRTQIIITNSFDSINLKLINNTYYQSDDCFAISFNNIGSLMISGCGKYIKLWDFLNGNIKEVLKLKGHDDKIRCLSFTHSINSFISGSGDCSIRCWKQITFKQWKSSIILIKLNVYSQAKMTVN</sequence>
<dbReference type="GO" id="GO:0016226">
    <property type="term" value="P:iron-sulfur cluster assembly"/>
    <property type="evidence" value="ECO:0007669"/>
    <property type="project" value="TreeGrafter"/>
</dbReference>
<accession>A0A8S1JSG7</accession>
<evidence type="ECO:0000256" key="1">
    <source>
        <dbReference type="PROSITE-ProRule" id="PRU00221"/>
    </source>
</evidence>
<feature type="repeat" description="WD" evidence="1">
    <location>
        <begin position="192"/>
        <end position="224"/>
    </location>
</feature>
<evidence type="ECO:0000313" key="3">
    <source>
        <dbReference type="Proteomes" id="UP000688137"/>
    </source>
</evidence>
<gene>
    <name evidence="2" type="ORF">PPRIM_AZ9-3.1.T0090477</name>
</gene>
<dbReference type="InterPro" id="IPR001680">
    <property type="entry name" value="WD40_rpt"/>
</dbReference>
<proteinExistence type="predicted"/>
<evidence type="ECO:0000313" key="2">
    <source>
        <dbReference type="EMBL" id="CAD8045554.1"/>
    </source>
</evidence>
<dbReference type="AlphaFoldDB" id="A0A8S1JSG7"/>
<dbReference type="PROSITE" id="PS50082">
    <property type="entry name" value="WD_REPEATS_2"/>
    <property type="match status" value="1"/>
</dbReference>
<keyword evidence="3" id="KW-1185">Reference proteome</keyword>
<protein>
    <submittedName>
        <fullName evidence="2">Uncharacterized protein</fullName>
    </submittedName>
</protein>
<organism evidence="2 3">
    <name type="scientific">Paramecium primaurelia</name>
    <dbReference type="NCBI Taxonomy" id="5886"/>
    <lineage>
        <taxon>Eukaryota</taxon>
        <taxon>Sar</taxon>
        <taxon>Alveolata</taxon>
        <taxon>Ciliophora</taxon>
        <taxon>Intramacronucleata</taxon>
        <taxon>Oligohymenophorea</taxon>
        <taxon>Peniculida</taxon>
        <taxon>Parameciidae</taxon>
        <taxon>Paramecium</taxon>
    </lineage>
</organism>
<reference evidence="2" key="1">
    <citation type="submission" date="2021-01" db="EMBL/GenBank/DDBJ databases">
        <authorList>
            <consortium name="Genoscope - CEA"/>
            <person name="William W."/>
        </authorList>
    </citation>
    <scope>NUCLEOTIDE SEQUENCE</scope>
</reference>
<dbReference type="EMBL" id="CAJJDM010000006">
    <property type="protein sequence ID" value="CAD8045554.1"/>
    <property type="molecule type" value="Genomic_DNA"/>
</dbReference>
<dbReference type="PROSITE" id="PS50294">
    <property type="entry name" value="WD_REPEATS_REGION"/>
    <property type="match status" value="1"/>
</dbReference>
<dbReference type="Pfam" id="PF00400">
    <property type="entry name" value="WD40"/>
    <property type="match status" value="2"/>
</dbReference>
<dbReference type="SMART" id="SM00320">
    <property type="entry name" value="WD40"/>
    <property type="match status" value="2"/>
</dbReference>
<keyword evidence="1" id="KW-0853">WD repeat</keyword>
<dbReference type="PANTHER" id="PTHR19920:SF0">
    <property type="entry name" value="CYTOSOLIC IRON-SULFUR PROTEIN ASSEMBLY PROTEIN CIAO1-RELATED"/>
    <property type="match status" value="1"/>
</dbReference>
<comment type="caution">
    <text evidence="2">The sequence shown here is derived from an EMBL/GenBank/DDBJ whole genome shotgun (WGS) entry which is preliminary data.</text>
</comment>
<dbReference type="GO" id="GO:0097361">
    <property type="term" value="C:cytosolic [4Fe-4S] assembly targeting complex"/>
    <property type="evidence" value="ECO:0007669"/>
    <property type="project" value="TreeGrafter"/>
</dbReference>